<dbReference type="Proteomes" id="UP001159427">
    <property type="component" value="Unassembled WGS sequence"/>
</dbReference>
<evidence type="ECO:0000313" key="1">
    <source>
        <dbReference type="EMBL" id="CAH3175101.1"/>
    </source>
</evidence>
<dbReference type="EMBL" id="CALNXI010001693">
    <property type="protein sequence ID" value="CAH3175101.1"/>
    <property type="molecule type" value="Genomic_DNA"/>
</dbReference>
<reference evidence="1 2" key="1">
    <citation type="submission" date="2022-05" db="EMBL/GenBank/DDBJ databases">
        <authorList>
            <consortium name="Genoscope - CEA"/>
            <person name="William W."/>
        </authorList>
    </citation>
    <scope>NUCLEOTIDE SEQUENCE [LARGE SCALE GENOMIC DNA]</scope>
</reference>
<proteinExistence type="predicted"/>
<organism evidence="1 2">
    <name type="scientific">Porites evermanni</name>
    <dbReference type="NCBI Taxonomy" id="104178"/>
    <lineage>
        <taxon>Eukaryota</taxon>
        <taxon>Metazoa</taxon>
        <taxon>Cnidaria</taxon>
        <taxon>Anthozoa</taxon>
        <taxon>Hexacorallia</taxon>
        <taxon>Scleractinia</taxon>
        <taxon>Fungiina</taxon>
        <taxon>Poritidae</taxon>
        <taxon>Porites</taxon>
    </lineage>
</organism>
<gene>
    <name evidence="1" type="ORF">PEVE_00009918</name>
</gene>
<name>A0ABN8R877_9CNID</name>
<accession>A0ABN8R877</accession>
<evidence type="ECO:0008006" key="3">
    <source>
        <dbReference type="Google" id="ProtNLM"/>
    </source>
</evidence>
<protein>
    <recommendedName>
        <fullName evidence="3">Reverse transcriptase domain-containing protein</fullName>
    </recommendedName>
</protein>
<keyword evidence="2" id="KW-1185">Reference proteome</keyword>
<sequence length="137" mass="15836">MIHCYADDSQVYISFTPNDRAEQLSAVRNMKDCIRGIRFWMLNNDLKFNDDRTEFLIIGSSHVTKICCKGPLGNAVNRQILESLQRVFISLCFICHFGFTQESQEYREQKFQSFSGSKHGIIKQGGYRDQRQQVGEG</sequence>
<comment type="caution">
    <text evidence="1">The sequence shown here is derived from an EMBL/GenBank/DDBJ whole genome shotgun (WGS) entry which is preliminary data.</text>
</comment>
<evidence type="ECO:0000313" key="2">
    <source>
        <dbReference type="Proteomes" id="UP001159427"/>
    </source>
</evidence>